<keyword evidence="3 9" id="KW-0167">Capsid protein</keyword>
<evidence type="ECO:0000256" key="3">
    <source>
        <dbReference type="ARBA" id="ARBA00022561"/>
    </source>
</evidence>
<evidence type="ECO:0000256" key="7">
    <source>
        <dbReference type="ARBA" id="ARBA00023200"/>
    </source>
</evidence>
<evidence type="ECO:0000256" key="6">
    <source>
        <dbReference type="ARBA" id="ARBA00023086"/>
    </source>
</evidence>
<keyword evidence="8 9" id="KW-0687">Ribonucleoprotein</keyword>
<dbReference type="GO" id="GO:0030430">
    <property type="term" value="C:host cell cytoplasm"/>
    <property type="evidence" value="ECO:0007669"/>
    <property type="project" value="UniProtKB-SubCell"/>
</dbReference>
<keyword evidence="5 9" id="KW-0694">RNA-binding</keyword>
<keyword evidence="10" id="KW-0175">Coiled coil</keyword>
<proteinExistence type="inferred from homology"/>
<feature type="coiled-coil region" evidence="10">
    <location>
        <begin position="455"/>
        <end position="482"/>
    </location>
</feature>
<evidence type="ECO:0000256" key="2">
    <source>
        <dbReference type="ARBA" id="ARBA00022497"/>
    </source>
</evidence>
<evidence type="ECO:0000256" key="8">
    <source>
        <dbReference type="ARBA" id="ARBA00023274"/>
    </source>
</evidence>
<name>A0A8T9KML3_9MONO</name>
<keyword evidence="7 9" id="KW-1035">Host cytoplasm</keyword>
<dbReference type="GO" id="GO:0019029">
    <property type="term" value="C:helical viral capsid"/>
    <property type="evidence" value="ECO:0007669"/>
    <property type="project" value="UniProtKB-KW"/>
</dbReference>
<keyword evidence="6 9" id="KW-0543">Viral nucleoprotein</keyword>
<reference evidence="12" key="1">
    <citation type="submission" date="2021-12" db="EMBL/GenBank/DDBJ databases">
        <authorList>
            <person name="Tan Z.-Z."/>
            <person name="Pan Y.-F."/>
            <person name="Zhang Y.-Z."/>
        </authorList>
    </citation>
    <scope>NUCLEOTIDE SEQUENCE</scope>
    <source>
        <strain evidence="12">YJB_DaWei</strain>
    </source>
</reference>
<organism evidence="12 13">
    <name type="scientific">Wenzhou Myotis laniger paramyxovirus 2</name>
    <dbReference type="NCBI Taxonomy" id="2928980"/>
    <lineage>
        <taxon>Viruses</taxon>
        <taxon>Riboviria</taxon>
        <taxon>Orthornavirae</taxon>
        <taxon>Negarnaviricota</taxon>
        <taxon>Haploviricotina</taxon>
        <taxon>Monjiviricetes</taxon>
        <taxon>Mononegavirales</taxon>
        <taxon>Paramyxoviridae</taxon>
        <taxon>Orthoparamyxovirinae</taxon>
        <taxon>Parajeilongvirus</taxon>
        <taxon>Parajeilongvirus zhejiangense</taxon>
    </lineage>
</organism>
<evidence type="ECO:0000256" key="11">
    <source>
        <dbReference type="SAM" id="MobiDB-lite"/>
    </source>
</evidence>
<evidence type="ECO:0000256" key="5">
    <source>
        <dbReference type="ARBA" id="ARBA00022884"/>
    </source>
</evidence>
<feature type="region of interest" description="Disordered" evidence="11">
    <location>
        <begin position="428"/>
        <end position="455"/>
    </location>
</feature>
<evidence type="ECO:0000313" key="12">
    <source>
        <dbReference type="EMBL" id="UOL48949.1"/>
    </source>
</evidence>
<keyword evidence="2 9" id="KW-1139">Helical capsid protein</keyword>
<dbReference type="GO" id="GO:1990904">
    <property type="term" value="C:ribonucleoprotein complex"/>
    <property type="evidence" value="ECO:0007669"/>
    <property type="project" value="UniProtKB-KW"/>
</dbReference>
<dbReference type="Proteomes" id="UP001265018">
    <property type="component" value="Segment"/>
</dbReference>
<evidence type="ECO:0000256" key="9">
    <source>
        <dbReference type="RuleBase" id="RU361245"/>
    </source>
</evidence>
<dbReference type="GO" id="GO:0003723">
    <property type="term" value="F:RNA binding"/>
    <property type="evidence" value="ECO:0007669"/>
    <property type="project" value="UniProtKB-KW"/>
</dbReference>
<evidence type="ECO:0000256" key="4">
    <source>
        <dbReference type="ARBA" id="ARBA00022844"/>
    </source>
</evidence>
<evidence type="ECO:0000256" key="1">
    <source>
        <dbReference type="ARBA" id="ARBA00007642"/>
    </source>
</evidence>
<dbReference type="InterPro" id="IPR002021">
    <property type="entry name" value="Paramyx_ncap"/>
</dbReference>
<keyword evidence="4 9" id="KW-0946">Virion</keyword>
<protein>
    <recommendedName>
        <fullName evidence="9">Nucleocapsid</fullName>
    </recommendedName>
    <alternativeName>
        <fullName evidence="9">Nucleocapsid protein</fullName>
    </alternativeName>
</protein>
<comment type="function">
    <text evidence="9">Forms the helical nucleocapsid (NC), protecting the genome from nucleases.</text>
</comment>
<evidence type="ECO:0000313" key="13">
    <source>
        <dbReference type="Proteomes" id="UP001265018"/>
    </source>
</evidence>
<comment type="subcellular location">
    <subcellularLocation>
        <location evidence="9">Virion</location>
    </subcellularLocation>
    <subcellularLocation>
        <location evidence="9">Host cytoplasm</location>
    </subcellularLocation>
</comment>
<dbReference type="Pfam" id="PF00973">
    <property type="entry name" value="Paramyxo_ncap"/>
    <property type="match status" value="1"/>
</dbReference>
<accession>A0A8T9KML3</accession>
<dbReference type="GO" id="GO:0019013">
    <property type="term" value="C:viral nucleocapsid"/>
    <property type="evidence" value="ECO:0007669"/>
    <property type="project" value="UniProtKB-KW"/>
</dbReference>
<sequence length="544" mass="60727">MVEVNHKINLFINHLGIKKLILGEGFGILIMASLSETLSDFKEFKNRAPKSGLVASALNGIKKKIVVLIPGNNTPELRWALTVLSLQLVWSASAPGSVITGAFFTLLTIFADQPGQLLRTVGNDPDIEAQIVEVIPNKDGGLKLSSRGLDLSKQQERYQRIAAEGEPDTREVNPFLKQDLTDLYVRTTEMLQNALATITLQIWILLTKAVTAPDTARDSEQRRWIKYLQQKKAYDSYQLKPKWLDVARNRMAEDISIRRLMVEILVEINKIPGTKSRILEMIADVGNYIAETGMAGFHLTIKYGLETRYPALALNEFQGDLTTIIQLMKLYKEQGERAPYLVILEDAVQTKFSPGNYPLIWSYAMGIGTTIDRAMNGLNYNRPYLEPNFFRLGQDIVNKLDGNVDSKRAEELGLTETQINELRSLTQGTTQERGSGPVLGRTSRFVPATMDDPEAEDDELSYEQYKKEVRAAEAKKQISAAAGAIPKTRVKTSPEEEALFRNNLQLFASTLVPKSGRTQSSVEKPNIAETVSTSGSTDLELMRN</sequence>
<dbReference type="GO" id="GO:0005198">
    <property type="term" value="F:structural molecule activity"/>
    <property type="evidence" value="ECO:0007669"/>
    <property type="project" value="InterPro"/>
</dbReference>
<comment type="subunit">
    <text evidence="9">Homomultimer; forms the nucleocapsid. Binds to the viral genomic RNA. N0 interacts with the phosphoprotein (via N-terminus); this interaction allows P to chaperon N0 to avoid N polymerization before encapsidation. Interacts as N-RNA template with the phosphoprotein (via C-terminus); this interaction positions the polymerase on the template.</text>
</comment>
<evidence type="ECO:0000256" key="10">
    <source>
        <dbReference type="SAM" id="Coils"/>
    </source>
</evidence>
<dbReference type="EMBL" id="OM030336">
    <property type="protein sequence ID" value="UOL48949.1"/>
    <property type="molecule type" value="Viral_cRNA"/>
</dbReference>
<keyword evidence="13" id="KW-1185">Reference proteome</keyword>
<comment type="similarity">
    <text evidence="1 9">Belongs to the paramyxoviruses nucleocapsid family.</text>
</comment>
<feature type="region of interest" description="Disordered" evidence="11">
    <location>
        <begin position="514"/>
        <end position="544"/>
    </location>
</feature>
<feature type="compositionally biased region" description="Polar residues" evidence="11">
    <location>
        <begin position="516"/>
        <end position="537"/>
    </location>
</feature>